<dbReference type="GO" id="GO:0003700">
    <property type="term" value="F:DNA-binding transcription factor activity"/>
    <property type="evidence" value="ECO:0007669"/>
    <property type="project" value="InterPro"/>
</dbReference>
<dbReference type="InterPro" id="IPR050913">
    <property type="entry name" value="AP2/ERF_ERF"/>
</dbReference>
<keyword evidence="2" id="KW-0805">Transcription regulation</keyword>
<sequence>MVESRKQSVSRAKHRTHPLKESKIMSRKLRIIYDDPDATDTSDDESDSRKIKRSVVEIPLPLLSAVSFSSENSFCEKEKITKKKTCHSVQPHIKKRSVSSTPATPTRRQSNAKYRGVRMRKWGKWAAEIRDPFKGARIWLGTYNTAEEASQAYESKRIEFEREAKAKSEANAANNNGDGSFTQENKSSYSNSPSADAVAATTFSVSEKFSTTEDSESLFSHTSPSSVLELDTSASHLMEPEKPDVSSSNEAMEEADEEASELVALQLEELEIPDLSVLNLPEPSMVDIDAPSGCDPNLGFDFDRFTFDDYRHGFEDFGDFRDIHIHGFDDNEPSELPDYDFADMGADDEFAGWIEEPLYNNIPCA</sequence>
<reference evidence="9" key="2">
    <citation type="submission" date="2025-08" db="UniProtKB">
        <authorList>
            <consortium name="RefSeq"/>
        </authorList>
    </citation>
    <scope>IDENTIFICATION</scope>
    <source>
        <tissue evidence="9">Etiolated seedlings</tissue>
    </source>
</reference>
<feature type="region of interest" description="Disordered" evidence="6">
    <location>
        <begin position="166"/>
        <end position="194"/>
    </location>
</feature>
<feature type="domain" description="AP2/ERF" evidence="7">
    <location>
        <begin position="113"/>
        <end position="173"/>
    </location>
</feature>
<dbReference type="PANTHER" id="PTHR31194:SF62">
    <property type="entry name" value="ETHYLENE-RESPONSIVE TRANSCRIPTION FACTOR ERF118"/>
    <property type="match status" value="1"/>
</dbReference>
<keyword evidence="4" id="KW-0804">Transcription</keyword>
<feature type="compositionally biased region" description="Polar residues" evidence="6">
    <location>
        <begin position="177"/>
        <end position="194"/>
    </location>
</feature>
<dbReference type="SMART" id="SM00380">
    <property type="entry name" value="AP2"/>
    <property type="match status" value="1"/>
</dbReference>
<evidence type="ECO:0000256" key="1">
    <source>
        <dbReference type="ARBA" id="ARBA00004123"/>
    </source>
</evidence>
<dbReference type="GO" id="GO:0003677">
    <property type="term" value="F:DNA binding"/>
    <property type="evidence" value="ECO:0007669"/>
    <property type="project" value="UniProtKB-KW"/>
</dbReference>
<feature type="region of interest" description="Disordered" evidence="6">
    <location>
        <begin position="1"/>
        <end position="24"/>
    </location>
</feature>
<keyword evidence="3" id="KW-0238">DNA-binding</keyword>
<reference evidence="8" key="1">
    <citation type="journal article" date="2013" name="Nat. Biotechnol.">
        <title>Draft genome sequence of chickpea (Cicer arietinum) provides a resource for trait improvement.</title>
        <authorList>
            <person name="Varshney R.K."/>
            <person name="Song C."/>
            <person name="Saxena R.K."/>
            <person name="Azam S."/>
            <person name="Yu S."/>
            <person name="Sharpe A.G."/>
            <person name="Cannon S."/>
            <person name="Baek J."/>
            <person name="Rosen B.D."/>
            <person name="Tar'an B."/>
            <person name="Millan T."/>
            <person name="Zhang X."/>
            <person name="Ramsay L.D."/>
            <person name="Iwata A."/>
            <person name="Wang Y."/>
            <person name="Nelson W."/>
            <person name="Farmer A.D."/>
            <person name="Gaur P.M."/>
            <person name="Soderlund C."/>
            <person name="Penmetsa R.V."/>
            <person name="Xu C."/>
            <person name="Bharti A.K."/>
            <person name="He W."/>
            <person name="Winter P."/>
            <person name="Zhao S."/>
            <person name="Hane J.K."/>
            <person name="Carrasquilla-Garcia N."/>
            <person name="Condie J.A."/>
            <person name="Upadhyaya H.D."/>
            <person name="Luo M.C."/>
            <person name="Thudi M."/>
            <person name="Gowda C.L."/>
            <person name="Singh N.P."/>
            <person name="Lichtenzveig J."/>
            <person name="Gali K.K."/>
            <person name="Rubio J."/>
            <person name="Nadarajan N."/>
            <person name="Dolezel J."/>
            <person name="Bansal K.C."/>
            <person name="Xu X."/>
            <person name="Edwards D."/>
            <person name="Zhang G."/>
            <person name="Kahl G."/>
            <person name="Gil J."/>
            <person name="Singh K.B."/>
            <person name="Datta S.K."/>
            <person name="Jackson S.A."/>
            <person name="Wang J."/>
            <person name="Cook D.R."/>
        </authorList>
    </citation>
    <scope>NUCLEOTIDE SEQUENCE [LARGE SCALE GENOMIC DNA]</scope>
    <source>
        <strain evidence="8">cv. CDC Frontier</strain>
    </source>
</reference>
<keyword evidence="5" id="KW-0539">Nucleus</keyword>
<name>A0A1S2XZX0_CICAR</name>
<dbReference type="RefSeq" id="XP_004497097.1">
    <property type="nucleotide sequence ID" value="XM_004497040.2"/>
</dbReference>
<dbReference type="Pfam" id="PF00847">
    <property type="entry name" value="AP2"/>
    <property type="match status" value="1"/>
</dbReference>
<dbReference type="Gene3D" id="3.30.730.10">
    <property type="entry name" value="AP2/ERF domain"/>
    <property type="match status" value="1"/>
</dbReference>
<dbReference type="OrthoDB" id="1917565at2759"/>
<gene>
    <name evidence="9" type="primary">LOC101500525</name>
</gene>
<evidence type="ECO:0000256" key="3">
    <source>
        <dbReference type="ARBA" id="ARBA00023125"/>
    </source>
</evidence>
<dbReference type="InterPro" id="IPR001471">
    <property type="entry name" value="AP2/ERF_dom"/>
</dbReference>
<dbReference type="PROSITE" id="PS51032">
    <property type="entry name" value="AP2_ERF"/>
    <property type="match status" value="1"/>
</dbReference>
<dbReference type="Proteomes" id="UP000087171">
    <property type="component" value="Chromosome Ca4"/>
</dbReference>
<dbReference type="GO" id="GO:0005634">
    <property type="term" value="C:nucleus"/>
    <property type="evidence" value="ECO:0007669"/>
    <property type="project" value="UniProtKB-SubCell"/>
</dbReference>
<feature type="compositionally biased region" description="Basic residues" evidence="6">
    <location>
        <begin position="88"/>
        <end position="97"/>
    </location>
</feature>
<dbReference type="GeneID" id="101500525"/>
<dbReference type="KEGG" id="cam:101500525"/>
<dbReference type="InterPro" id="IPR036955">
    <property type="entry name" value="AP2/ERF_dom_sf"/>
</dbReference>
<dbReference type="PaxDb" id="3827-XP_004497097.1"/>
<evidence type="ECO:0000256" key="6">
    <source>
        <dbReference type="SAM" id="MobiDB-lite"/>
    </source>
</evidence>
<evidence type="ECO:0000256" key="4">
    <source>
        <dbReference type="ARBA" id="ARBA00023163"/>
    </source>
</evidence>
<feature type="compositionally biased region" description="Acidic residues" evidence="6">
    <location>
        <begin position="34"/>
        <end position="46"/>
    </location>
</feature>
<proteinExistence type="predicted"/>
<evidence type="ECO:0000313" key="9">
    <source>
        <dbReference type="RefSeq" id="XP_004497097.1"/>
    </source>
</evidence>
<feature type="compositionally biased region" description="Polar residues" evidence="6">
    <location>
        <begin position="98"/>
        <end position="112"/>
    </location>
</feature>
<dbReference type="STRING" id="3827.A0A1S2XZX0"/>
<protein>
    <submittedName>
        <fullName evidence="9">Ethylene-responsive transcription factor ERF118</fullName>
    </submittedName>
</protein>
<feature type="region of interest" description="Disordered" evidence="6">
    <location>
        <begin position="238"/>
        <end position="259"/>
    </location>
</feature>
<dbReference type="eggNOG" id="ENOG502RZ0C">
    <property type="taxonomic scope" value="Eukaryota"/>
</dbReference>
<keyword evidence="8" id="KW-1185">Reference proteome</keyword>
<evidence type="ECO:0000256" key="5">
    <source>
        <dbReference type="ARBA" id="ARBA00023242"/>
    </source>
</evidence>
<feature type="region of interest" description="Disordered" evidence="6">
    <location>
        <begin position="88"/>
        <end position="115"/>
    </location>
</feature>
<dbReference type="InterPro" id="IPR016177">
    <property type="entry name" value="DNA-bd_dom_sf"/>
</dbReference>
<evidence type="ECO:0000313" key="8">
    <source>
        <dbReference type="Proteomes" id="UP000087171"/>
    </source>
</evidence>
<dbReference type="PANTHER" id="PTHR31194">
    <property type="entry name" value="SHN SHINE , DNA BINDING / TRANSCRIPTION FACTOR"/>
    <property type="match status" value="1"/>
</dbReference>
<dbReference type="CDD" id="cd00018">
    <property type="entry name" value="AP2"/>
    <property type="match status" value="1"/>
</dbReference>
<accession>A0A1S2XZX0</accession>
<comment type="subcellular location">
    <subcellularLocation>
        <location evidence="1">Nucleus</location>
    </subcellularLocation>
</comment>
<dbReference type="PRINTS" id="PR00367">
    <property type="entry name" value="ETHRSPELEMNT"/>
</dbReference>
<dbReference type="AlphaFoldDB" id="A0A1S2XZX0"/>
<dbReference type="SUPFAM" id="SSF54171">
    <property type="entry name" value="DNA-binding domain"/>
    <property type="match status" value="1"/>
</dbReference>
<organism evidence="8 9">
    <name type="scientific">Cicer arietinum</name>
    <name type="common">Chickpea</name>
    <name type="synonym">Garbanzo</name>
    <dbReference type="NCBI Taxonomy" id="3827"/>
    <lineage>
        <taxon>Eukaryota</taxon>
        <taxon>Viridiplantae</taxon>
        <taxon>Streptophyta</taxon>
        <taxon>Embryophyta</taxon>
        <taxon>Tracheophyta</taxon>
        <taxon>Spermatophyta</taxon>
        <taxon>Magnoliopsida</taxon>
        <taxon>eudicotyledons</taxon>
        <taxon>Gunneridae</taxon>
        <taxon>Pentapetalae</taxon>
        <taxon>rosids</taxon>
        <taxon>fabids</taxon>
        <taxon>Fabales</taxon>
        <taxon>Fabaceae</taxon>
        <taxon>Papilionoideae</taxon>
        <taxon>50 kb inversion clade</taxon>
        <taxon>NPAAA clade</taxon>
        <taxon>Hologalegina</taxon>
        <taxon>IRL clade</taxon>
        <taxon>Cicereae</taxon>
        <taxon>Cicer</taxon>
    </lineage>
</organism>
<feature type="region of interest" description="Disordered" evidence="6">
    <location>
        <begin position="32"/>
        <end position="51"/>
    </location>
</feature>
<evidence type="ECO:0000259" key="7">
    <source>
        <dbReference type="PROSITE" id="PS51032"/>
    </source>
</evidence>
<evidence type="ECO:0000256" key="2">
    <source>
        <dbReference type="ARBA" id="ARBA00023015"/>
    </source>
</evidence>